<dbReference type="STRING" id="551995.SAMN05192574_101762"/>
<evidence type="ECO:0000313" key="2">
    <source>
        <dbReference type="Proteomes" id="UP000198942"/>
    </source>
</evidence>
<sequence length="119" mass="14331">MHYLSNNFHNISKINACFKIIQNKLHPYFDGLFKRLLAINDDVALFKKIRWTDQGTIIRNGDSIAGEIDERIWQRIKTLVQEMKPKTKFFNHKIFINQQIDYCRKSAISERKWDFLKNR</sequence>
<dbReference type="EMBL" id="FOCL01000001">
    <property type="protein sequence ID" value="SEM77201.1"/>
    <property type="molecule type" value="Genomic_DNA"/>
</dbReference>
<evidence type="ECO:0000313" key="1">
    <source>
        <dbReference type="EMBL" id="SEM77201.1"/>
    </source>
</evidence>
<name>A0A1H8B2Q8_9SPHI</name>
<protein>
    <submittedName>
        <fullName evidence="1">Uncharacterized protein</fullName>
    </submittedName>
</protein>
<keyword evidence="2" id="KW-1185">Reference proteome</keyword>
<gene>
    <name evidence="1" type="ORF">SAMN05192574_101762</name>
</gene>
<dbReference type="AlphaFoldDB" id="A0A1H8B2Q8"/>
<reference evidence="2" key="1">
    <citation type="submission" date="2016-10" db="EMBL/GenBank/DDBJ databases">
        <authorList>
            <person name="Varghese N."/>
            <person name="Submissions S."/>
        </authorList>
    </citation>
    <scope>NUCLEOTIDE SEQUENCE [LARGE SCALE GENOMIC DNA]</scope>
    <source>
        <strain evidence="2">Gh-48</strain>
    </source>
</reference>
<dbReference type="Proteomes" id="UP000198942">
    <property type="component" value="Unassembled WGS sequence"/>
</dbReference>
<accession>A0A1H8B2Q8</accession>
<organism evidence="1 2">
    <name type="scientific">Mucilaginibacter gossypiicola</name>
    <dbReference type="NCBI Taxonomy" id="551995"/>
    <lineage>
        <taxon>Bacteria</taxon>
        <taxon>Pseudomonadati</taxon>
        <taxon>Bacteroidota</taxon>
        <taxon>Sphingobacteriia</taxon>
        <taxon>Sphingobacteriales</taxon>
        <taxon>Sphingobacteriaceae</taxon>
        <taxon>Mucilaginibacter</taxon>
    </lineage>
</organism>
<proteinExistence type="predicted"/>